<evidence type="ECO:0000256" key="4">
    <source>
        <dbReference type="ARBA" id="ARBA00022729"/>
    </source>
</evidence>
<keyword evidence="6" id="KW-0472">Membrane</keyword>
<evidence type="ECO:0000256" key="3">
    <source>
        <dbReference type="ARBA" id="ARBA00022614"/>
    </source>
</evidence>
<dbReference type="Proteomes" id="UP001224775">
    <property type="component" value="Unassembled WGS sequence"/>
</dbReference>
<evidence type="ECO:0000313" key="7">
    <source>
        <dbReference type="EMBL" id="KAK1741235.1"/>
    </source>
</evidence>
<dbReference type="Gene3D" id="3.80.10.10">
    <property type="entry name" value="Ribonuclease Inhibitor"/>
    <property type="match status" value="1"/>
</dbReference>
<protein>
    <submittedName>
        <fullName evidence="7">Leucine-rich repeat domain-containing protein</fullName>
    </submittedName>
</protein>
<keyword evidence="3" id="KW-0433">Leucine-rich repeat</keyword>
<dbReference type="PANTHER" id="PTHR48065:SF11">
    <property type="entry name" value="OS11G0213300 PROTEIN"/>
    <property type="match status" value="1"/>
</dbReference>
<keyword evidence="5" id="KW-0677">Repeat</keyword>
<evidence type="ECO:0000256" key="6">
    <source>
        <dbReference type="ARBA" id="ARBA00023136"/>
    </source>
</evidence>
<dbReference type="EMBL" id="JATAAI010000013">
    <property type="protein sequence ID" value="KAK1741235.1"/>
    <property type="molecule type" value="Genomic_DNA"/>
</dbReference>
<name>A0AAD8Y8Z6_9STRA</name>
<dbReference type="InterPro" id="IPR032675">
    <property type="entry name" value="LRR_dom_sf"/>
</dbReference>
<comment type="caution">
    <text evidence="7">The sequence shown here is derived from an EMBL/GenBank/DDBJ whole genome shotgun (WGS) entry which is preliminary data.</text>
</comment>
<evidence type="ECO:0000256" key="5">
    <source>
        <dbReference type="ARBA" id="ARBA00022737"/>
    </source>
</evidence>
<dbReference type="Pfam" id="PF13855">
    <property type="entry name" value="LRR_8"/>
    <property type="match status" value="2"/>
</dbReference>
<organism evidence="7 8">
    <name type="scientific">Skeletonema marinoi</name>
    <dbReference type="NCBI Taxonomy" id="267567"/>
    <lineage>
        <taxon>Eukaryota</taxon>
        <taxon>Sar</taxon>
        <taxon>Stramenopiles</taxon>
        <taxon>Ochrophyta</taxon>
        <taxon>Bacillariophyta</taxon>
        <taxon>Coscinodiscophyceae</taxon>
        <taxon>Thalassiosirophycidae</taxon>
        <taxon>Thalassiosirales</taxon>
        <taxon>Skeletonemataceae</taxon>
        <taxon>Skeletonema</taxon>
        <taxon>Skeletonema marinoi-dohrnii complex</taxon>
    </lineage>
</organism>
<dbReference type="PANTHER" id="PTHR48065">
    <property type="entry name" value="OS10G0469600 PROTEIN"/>
    <property type="match status" value="1"/>
</dbReference>
<evidence type="ECO:0000256" key="2">
    <source>
        <dbReference type="ARBA" id="ARBA00022475"/>
    </source>
</evidence>
<dbReference type="FunFam" id="3.80.10.10:FF:000299">
    <property type="entry name" value="Piriformospora indica-insensitive protein 2"/>
    <property type="match status" value="1"/>
</dbReference>
<keyword evidence="4" id="KW-0732">Signal</keyword>
<keyword evidence="8" id="KW-1185">Reference proteome</keyword>
<sequence length="334" mass="35788">MGNMTSLLSMALILNGPDFGGELPSSLFQLKNLKYITIQNNLGKNWSLPANVQVGDDTRLEQIVLARNNFAGSIPSWIAKLKQLQTLDLSMNNFQGAIPEAIGDLSSVKYLNLLGNNLTGALPSSLGMLPVIEVLILGNNALQGELPASIGNLRTLQLLDVGSNELISTIPSSFSNLESLKYLVLESNRFNGTVDVLESMKNLTVLLTRSNSFSGALPDGLFSGTSDNVVVDIGDNKFTDELPTSFANMSNLVSLIGAKNSFADNATQSSVCDNSTLLVMDCDACECCEVCCDGENDGVCDFKLDVRKVLGYDCGAWFQFCLQGANYFAGAGVY</sequence>
<proteinExistence type="predicted"/>
<gene>
    <name evidence="7" type="ORF">QTG54_007713</name>
</gene>
<dbReference type="GO" id="GO:0005886">
    <property type="term" value="C:plasma membrane"/>
    <property type="evidence" value="ECO:0007669"/>
    <property type="project" value="UniProtKB-SubCell"/>
</dbReference>
<accession>A0AAD8Y8Z6</accession>
<dbReference type="InterPro" id="IPR001611">
    <property type="entry name" value="Leu-rich_rpt"/>
</dbReference>
<comment type="subcellular location">
    <subcellularLocation>
        <location evidence="1">Cell membrane</location>
    </subcellularLocation>
</comment>
<dbReference type="SUPFAM" id="SSF52058">
    <property type="entry name" value="L domain-like"/>
    <property type="match status" value="1"/>
</dbReference>
<evidence type="ECO:0000313" key="8">
    <source>
        <dbReference type="Proteomes" id="UP001224775"/>
    </source>
</evidence>
<keyword evidence="2" id="KW-1003">Cell membrane</keyword>
<dbReference type="AlphaFoldDB" id="A0AAD8Y8Z6"/>
<evidence type="ECO:0000256" key="1">
    <source>
        <dbReference type="ARBA" id="ARBA00004236"/>
    </source>
</evidence>
<reference evidence="7" key="1">
    <citation type="submission" date="2023-06" db="EMBL/GenBank/DDBJ databases">
        <title>Survivors Of The Sea: Transcriptome response of Skeletonema marinoi to long-term dormancy.</title>
        <authorList>
            <person name="Pinder M.I.M."/>
            <person name="Kourtchenko O."/>
            <person name="Robertson E.K."/>
            <person name="Larsson T."/>
            <person name="Maumus F."/>
            <person name="Osuna-Cruz C.M."/>
            <person name="Vancaester E."/>
            <person name="Stenow R."/>
            <person name="Vandepoele K."/>
            <person name="Ploug H."/>
            <person name="Bruchert V."/>
            <person name="Godhe A."/>
            <person name="Topel M."/>
        </authorList>
    </citation>
    <scope>NUCLEOTIDE SEQUENCE</scope>
    <source>
        <strain evidence="7">R05AC</strain>
    </source>
</reference>